<keyword evidence="2" id="KW-1185">Reference proteome</keyword>
<comment type="caution">
    <text evidence="1">The sequence shown here is derived from an EMBL/GenBank/DDBJ whole genome shotgun (WGS) entry which is preliminary data.</text>
</comment>
<protein>
    <submittedName>
        <fullName evidence="1">Uncharacterized protein</fullName>
    </submittedName>
</protein>
<evidence type="ECO:0000313" key="2">
    <source>
        <dbReference type="Proteomes" id="UP000016649"/>
    </source>
</evidence>
<organism evidence="1 2">
    <name type="scientific">Treponema lecithinolyticum ATCC 700332</name>
    <dbReference type="NCBI Taxonomy" id="1321815"/>
    <lineage>
        <taxon>Bacteria</taxon>
        <taxon>Pseudomonadati</taxon>
        <taxon>Spirochaetota</taxon>
        <taxon>Spirochaetia</taxon>
        <taxon>Spirochaetales</taxon>
        <taxon>Treponemataceae</taxon>
        <taxon>Treponema</taxon>
    </lineage>
</organism>
<sequence>MCVKNYANCCSKMPSNYTKTLTNEQKLYKFVNIDILAIRNLK</sequence>
<dbReference type="Proteomes" id="UP000016649">
    <property type="component" value="Unassembled WGS sequence"/>
</dbReference>
<reference evidence="1 2" key="1">
    <citation type="submission" date="2013-08" db="EMBL/GenBank/DDBJ databases">
        <authorList>
            <person name="Weinstock G."/>
            <person name="Sodergren E."/>
            <person name="Wylie T."/>
            <person name="Fulton L."/>
            <person name="Fulton R."/>
            <person name="Fronick C."/>
            <person name="O'Laughlin M."/>
            <person name="Godfrey J."/>
            <person name="Miner T."/>
            <person name="Herter B."/>
            <person name="Appelbaum E."/>
            <person name="Cordes M."/>
            <person name="Lek S."/>
            <person name="Wollam A."/>
            <person name="Pepin K.H."/>
            <person name="Palsikar V.B."/>
            <person name="Mitreva M."/>
            <person name="Wilson R.K."/>
        </authorList>
    </citation>
    <scope>NUCLEOTIDE SEQUENCE [LARGE SCALE GENOMIC DNA]</scope>
    <source>
        <strain evidence="1 2">ATCC 700332</strain>
    </source>
</reference>
<evidence type="ECO:0000313" key="1">
    <source>
        <dbReference type="EMBL" id="ERJ91940.1"/>
    </source>
</evidence>
<accession>A0ABN0NX52</accession>
<dbReference type="EMBL" id="AWVH01000039">
    <property type="protein sequence ID" value="ERJ91940.1"/>
    <property type="molecule type" value="Genomic_DNA"/>
</dbReference>
<gene>
    <name evidence="1" type="ORF">HMPREF9193_01598</name>
</gene>
<proteinExistence type="predicted"/>
<name>A0ABN0NX52_TRELE</name>